<accession>A0A1Q9EV76</accession>
<evidence type="ECO:0000313" key="3">
    <source>
        <dbReference type="Proteomes" id="UP000186817"/>
    </source>
</evidence>
<dbReference type="OrthoDB" id="430442at2759"/>
<evidence type="ECO:0000256" key="1">
    <source>
        <dbReference type="SAM" id="MobiDB-lite"/>
    </source>
</evidence>
<proteinExistence type="predicted"/>
<keyword evidence="3" id="KW-1185">Reference proteome</keyword>
<dbReference type="EMBL" id="LSRX01000060">
    <property type="protein sequence ID" value="OLQ11344.1"/>
    <property type="molecule type" value="Genomic_DNA"/>
</dbReference>
<gene>
    <name evidence="2" type="ORF">AK812_SmicGene4824</name>
</gene>
<sequence>MGCAASVKVSDDDVRRERKGRHGPCPNFDSLIGPIPRKQLARDAHKFQQPWPTHVEAWECPMDKHPSQLSWSSWDSSSWSRDGCSMKLPDRRLHERHLEKLGQFQHILELFPSALEELVAAKPDGRGDSSTADHALPALISSIVSRSRGYHVRVGGRFGSSAPARPLNRTDGSQFGQRPGWNFAPVDWSTAEGWEIKALPVAGMDKVPPC</sequence>
<dbReference type="AlphaFoldDB" id="A0A1Q9EV76"/>
<evidence type="ECO:0000313" key="2">
    <source>
        <dbReference type="EMBL" id="OLQ11344.1"/>
    </source>
</evidence>
<organism evidence="2 3">
    <name type="scientific">Symbiodinium microadriaticum</name>
    <name type="common">Dinoflagellate</name>
    <name type="synonym">Zooxanthella microadriatica</name>
    <dbReference type="NCBI Taxonomy" id="2951"/>
    <lineage>
        <taxon>Eukaryota</taxon>
        <taxon>Sar</taxon>
        <taxon>Alveolata</taxon>
        <taxon>Dinophyceae</taxon>
        <taxon>Suessiales</taxon>
        <taxon>Symbiodiniaceae</taxon>
        <taxon>Symbiodinium</taxon>
    </lineage>
</organism>
<dbReference type="Proteomes" id="UP000186817">
    <property type="component" value="Unassembled WGS sequence"/>
</dbReference>
<comment type="caution">
    <text evidence="2">The sequence shown here is derived from an EMBL/GenBank/DDBJ whole genome shotgun (WGS) entry which is preliminary data.</text>
</comment>
<name>A0A1Q9EV76_SYMMI</name>
<protein>
    <submittedName>
        <fullName evidence="2">Uncharacterized protein</fullName>
    </submittedName>
</protein>
<feature type="region of interest" description="Disordered" evidence="1">
    <location>
        <begin position="1"/>
        <end position="23"/>
    </location>
</feature>
<reference evidence="2 3" key="1">
    <citation type="submission" date="2016-02" db="EMBL/GenBank/DDBJ databases">
        <title>Genome analysis of coral dinoflagellate symbionts highlights evolutionary adaptations to a symbiotic lifestyle.</title>
        <authorList>
            <person name="Aranda M."/>
            <person name="Li Y."/>
            <person name="Liew Y.J."/>
            <person name="Baumgarten S."/>
            <person name="Simakov O."/>
            <person name="Wilson M."/>
            <person name="Piel J."/>
            <person name="Ashoor H."/>
            <person name="Bougouffa S."/>
            <person name="Bajic V.B."/>
            <person name="Ryu T."/>
            <person name="Ravasi T."/>
            <person name="Bayer T."/>
            <person name="Micklem G."/>
            <person name="Kim H."/>
            <person name="Bhak J."/>
            <person name="Lajeunesse T.C."/>
            <person name="Voolstra C.R."/>
        </authorList>
    </citation>
    <scope>NUCLEOTIDE SEQUENCE [LARGE SCALE GENOMIC DNA]</scope>
    <source>
        <strain evidence="2 3">CCMP2467</strain>
    </source>
</reference>